<protein>
    <submittedName>
        <fullName evidence="1">Uncharacterized protein</fullName>
    </submittedName>
</protein>
<dbReference type="Proteomes" id="UP000468735">
    <property type="component" value="Unassembled WGS sequence"/>
</dbReference>
<comment type="caution">
    <text evidence="1">The sequence shown here is derived from an EMBL/GenBank/DDBJ whole genome shotgun (WGS) entry which is preliminary data.</text>
</comment>
<dbReference type="EMBL" id="WBMT01000009">
    <property type="protein sequence ID" value="KAB2347290.1"/>
    <property type="molecule type" value="Genomic_DNA"/>
</dbReference>
<reference evidence="1 2" key="1">
    <citation type="submission" date="2019-09" db="EMBL/GenBank/DDBJ databases">
        <title>Actinomadura physcomitrii sp. nov., a novel actinomycete isolated from moss [Physcomitrium sphaericum (Ludw) Fuernr].</title>
        <authorList>
            <person name="Zhuang X."/>
            <person name="Liu C."/>
        </authorList>
    </citation>
    <scope>NUCLEOTIDE SEQUENCE [LARGE SCALE GENOMIC DNA]</scope>
    <source>
        <strain evidence="1 2">HMC1</strain>
    </source>
</reference>
<accession>A0A6H9YT03</accession>
<name>A0A6H9YT03_9ACTN</name>
<dbReference type="RefSeq" id="WP_151561983.1">
    <property type="nucleotide sequence ID" value="NZ_WBMT01000009.1"/>
</dbReference>
<gene>
    <name evidence="1" type="ORF">F8566_19960</name>
</gene>
<keyword evidence="2" id="KW-1185">Reference proteome</keyword>
<evidence type="ECO:0000313" key="1">
    <source>
        <dbReference type="EMBL" id="KAB2347290.1"/>
    </source>
</evidence>
<dbReference type="AlphaFoldDB" id="A0A6H9YT03"/>
<sequence>MLTRDEVREALDRSERYIREALELLWDEDVIPQLDAAIQCQRIAMGEADPSTMDDRADSCSCPVELAARGGFTSTCPTHGGGS</sequence>
<organism evidence="1 2">
    <name type="scientific">Actinomadura rudentiformis</name>
    <dbReference type="NCBI Taxonomy" id="359158"/>
    <lineage>
        <taxon>Bacteria</taxon>
        <taxon>Bacillati</taxon>
        <taxon>Actinomycetota</taxon>
        <taxon>Actinomycetes</taxon>
        <taxon>Streptosporangiales</taxon>
        <taxon>Thermomonosporaceae</taxon>
        <taxon>Actinomadura</taxon>
    </lineage>
</organism>
<evidence type="ECO:0000313" key="2">
    <source>
        <dbReference type="Proteomes" id="UP000468735"/>
    </source>
</evidence>
<proteinExistence type="predicted"/>